<gene>
    <name evidence="3" type="ORF">BTQ06_27705</name>
    <name evidence="4" type="ORF">EPS76_27610</name>
    <name evidence="2" type="ORF">PWL68_001301</name>
</gene>
<reference evidence="3 5" key="1">
    <citation type="submission" date="2016-12" db="EMBL/GenBank/DDBJ databases">
        <title>Real-Time Genomic Investigation Underlying the Public Health Response to a Shiga Toxin-Producing Escherichia Coli O26:H11 Outbreak in a Nursery.</title>
        <authorList>
            <person name="Ferdous M."/>
            <person name="Moran-Gilad J."/>
            <person name="Rossen J.W."/>
            <person name="Gdalevich M."/>
        </authorList>
    </citation>
    <scope>NUCLEOTIDE SEQUENCE [LARGE SCALE GENOMIC DNA]</scope>
    <source>
        <strain evidence="3 5">STEC 514-2</strain>
    </source>
</reference>
<dbReference type="Proteomes" id="UP000288730">
    <property type="component" value="Unassembled WGS sequence"/>
</dbReference>
<comment type="caution">
    <text evidence="4">The sequence shown here is derived from an EMBL/GenBank/DDBJ whole genome shotgun (WGS) entry which is preliminary data.</text>
</comment>
<evidence type="ECO:0000313" key="6">
    <source>
        <dbReference type="Proteomes" id="UP000288730"/>
    </source>
</evidence>
<evidence type="ECO:0000256" key="1">
    <source>
        <dbReference type="SAM" id="Phobius"/>
    </source>
</evidence>
<name>A0A192EUY0_ECOLX</name>
<dbReference type="RefSeq" id="WP_000236763.1">
    <property type="nucleotide sequence ID" value="NZ_AP024130.1"/>
</dbReference>
<protein>
    <submittedName>
        <fullName evidence="4">Uncharacterized protein</fullName>
    </submittedName>
</protein>
<evidence type="ECO:0000313" key="5">
    <source>
        <dbReference type="Proteomes" id="UP000218543"/>
    </source>
</evidence>
<organism evidence="4 6">
    <name type="scientific">Escherichia coli</name>
    <dbReference type="NCBI Taxonomy" id="562"/>
    <lineage>
        <taxon>Bacteria</taxon>
        <taxon>Pseudomonadati</taxon>
        <taxon>Pseudomonadota</taxon>
        <taxon>Gammaproteobacteria</taxon>
        <taxon>Enterobacterales</taxon>
        <taxon>Enterobacteriaceae</taxon>
        <taxon>Escherichia</taxon>
    </lineage>
</organism>
<keyword evidence="1" id="KW-0812">Transmembrane</keyword>
<sequence>MVIRKTVCRDCDNAIPHNTECCPGYVSADPFDYYRNTDRLLCLLTLLPVLILAVVSGVSVFVLLQ</sequence>
<evidence type="ECO:0000313" key="3">
    <source>
        <dbReference type="EMBL" id="PAU11029.1"/>
    </source>
</evidence>
<dbReference type="EMBL" id="ABKSHZ030000003">
    <property type="protein sequence ID" value="EMM9721233.1"/>
    <property type="molecule type" value="Genomic_DNA"/>
</dbReference>
<dbReference type="AlphaFoldDB" id="A0A192EUY0"/>
<accession>A0A192EUY0</accession>
<keyword evidence="1" id="KW-0472">Membrane</keyword>
<feature type="transmembrane region" description="Helical" evidence="1">
    <location>
        <begin position="40"/>
        <end position="64"/>
    </location>
</feature>
<reference evidence="4 6" key="2">
    <citation type="submission" date="2019-01" db="EMBL/GenBank/DDBJ databases">
        <title>Genomic analysis of febrile catheter-associated UTI E. coli isolates.</title>
        <authorList>
            <person name="Potter R."/>
            <person name="Zou Z."/>
            <person name="Henderson J."/>
            <person name="Dantas G."/>
        </authorList>
    </citation>
    <scope>NUCLEOTIDE SEQUENCE [LARGE SCALE GENOMIC DNA]</scope>
    <source>
        <strain evidence="4 6">29_CAASB</strain>
    </source>
</reference>
<reference evidence="2" key="3">
    <citation type="submission" date="2024-02" db="EMBL/GenBank/DDBJ databases">
        <authorList>
            <consortium name="Clinical and Environmental Microbiology Branch: Whole genome sequencing antimicrobial resistance pathogens in the healthcare setting"/>
        </authorList>
    </citation>
    <scope>NUCLEOTIDE SEQUENCE</scope>
    <source>
        <strain evidence="2">2023QG-00028</strain>
    </source>
</reference>
<evidence type="ECO:0000313" key="4">
    <source>
        <dbReference type="EMBL" id="RXD01207.1"/>
    </source>
</evidence>
<proteinExistence type="predicted"/>
<dbReference type="EMBL" id="MRVZ01000169">
    <property type="protein sequence ID" value="PAU11029.1"/>
    <property type="molecule type" value="Genomic_DNA"/>
</dbReference>
<dbReference type="EMBL" id="SCJN01000502">
    <property type="protein sequence ID" value="RXD01207.1"/>
    <property type="molecule type" value="Genomic_DNA"/>
</dbReference>
<evidence type="ECO:0000313" key="2">
    <source>
        <dbReference type="EMBL" id="EMM9721233.1"/>
    </source>
</evidence>
<keyword evidence="1" id="KW-1133">Transmembrane helix</keyword>
<dbReference type="Proteomes" id="UP000218543">
    <property type="component" value="Unassembled WGS sequence"/>
</dbReference>